<keyword evidence="3" id="KW-1185">Reference proteome</keyword>
<evidence type="ECO:0000313" key="2">
    <source>
        <dbReference type="EMBL" id="GBN31440.1"/>
    </source>
</evidence>
<proteinExistence type="predicted"/>
<dbReference type="AlphaFoldDB" id="A0A4Y2MYL2"/>
<protein>
    <submittedName>
        <fullName evidence="2">Uncharacterized protein</fullName>
    </submittedName>
</protein>
<gene>
    <name evidence="2" type="ORF">AVEN_138908_1</name>
</gene>
<reference evidence="2 3" key="1">
    <citation type="journal article" date="2019" name="Sci. Rep.">
        <title>Orb-weaving spider Araneus ventricosus genome elucidates the spidroin gene catalogue.</title>
        <authorList>
            <person name="Kono N."/>
            <person name="Nakamura H."/>
            <person name="Ohtoshi R."/>
            <person name="Moran D.A.P."/>
            <person name="Shinohara A."/>
            <person name="Yoshida Y."/>
            <person name="Fujiwara M."/>
            <person name="Mori M."/>
            <person name="Tomita M."/>
            <person name="Arakawa K."/>
        </authorList>
    </citation>
    <scope>NUCLEOTIDE SEQUENCE [LARGE SCALE GENOMIC DNA]</scope>
</reference>
<dbReference type="EMBL" id="BGPR01008080">
    <property type="protein sequence ID" value="GBN31440.1"/>
    <property type="molecule type" value="Genomic_DNA"/>
</dbReference>
<feature type="region of interest" description="Disordered" evidence="1">
    <location>
        <begin position="71"/>
        <end position="103"/>
    </location>
</feature>
<comment type="caution">
    <text evidence="2">The sequence shown here is derived from an EMBL/GenBank/DDBJ whole genome shotgun (WGS) entry which is preliminary data.</text>
</comment>
<organism evidence="2 3">
    <name type="scientific">Araneus ventricosus</name>
    <name type="common">Orbweaver spider</name>
    <name type="synonym">Epeira ventricosa</name>
    <dbReference type="NCBI Taxonomy" id="182803"/>
    <lineage>
        <taxon>Eukaryota</taxon>
        <taxon>Metazoa</taxon>
        <taxon>Ecdysozoa</taxon>
        <taxon>Arthropoda</taxon>
        <taxon>Chelicerata</taxon>
        <taxon>Arachnida</taxon>
        <taxon>Araneae</taxon>
        <taxon>Araneomorphae</taxon>
        <taxon>Entelegynae</taxon>
        <taxon>Araneoidea</taxon>
        <taxon>Araneidae</taxon>
        <taxon>Araneus</taxon>
    </lineage>
</organism>
<evidence type="ECO:0000256" key="1">
    <source>
        <dbReference type="SAM" id="MobiDB-lite"/>
    </source>
</evidence>
<name>A0A4Y2MYL2_ARAVE</name>
<evidence type="ECO:0000313" key="3">
    <source>
        <dbReference type="Proteomes" id="UP000499080"/>
    </source>
</evidence>
<sequence>MISASCALKLRFISPTLLVPLVGLLLSSHEDIFPVPFKCCGIYFLSAFVIGASMRGFSCDIHLFLSMEQSQNPKHQLPKNESPWRLVSSHSSKEKDWASWTDF</sequence>
<accession>A0A4Y2MYL2</accession>
<dbReference type="Proteomes" id="UP000499080">
    <property type="component" value="Unassembled WGS sequence"/>
</dbReference>